<dbReference type="Gene3D" id="1.10.486.10">
    <property type="entry name" value="PCRA, domain 4"/>
    <property type="match status" value="1"/>
</dbReference>
<dbReference type="InterPro" id="IPR013986">
    <property type="entry name" value="DExx_box_DNA_helicase_dom_sf"/>
</dbReference>
<dbReference type="Gene3D" id="3.40.50.300">
    <property type="entry name" value="P-loop containing nucleotide triphosphate hydrolases"/>
    <property type="match status" value="2"/>
</dbReference>
<organism evidence="15 16">
    <name type="scientific">Hydrogenispora ethanolica</name>
    <dbReference type="NCBI Taxonomy" id="1082276"/>
    <lineage>
        <taxon>Bacteria</taxon>
        <taxon>Bacillati</taxon>
        <taxon>Bacillota</taxon>
        <taxon>Hydrogenispora</taxon>
    </lineage>
</organism>
<evidence type="ECO:0000259" key="14">
    <source>
        <dbReference type="PROSITE" id="PS51217"/>
    </source>
</evidence>
<comment type="caution">
    <text evidence="15">The sequence shown here is derived from an EMBL/GenBank/DDBJ whole genome shotgun (WGS) entry which is preliminary data.</text>
</comment>
<dbReference type="AlphaFoldDB" id="A0A4R1RUB8"/>
<keyword evidence="4 11" id="KW-0347">Helicase</keyword>
<evidence type="ECO:0000256" key="8">
    <source>
        <dbReference type="ARBA" id="ARBA00034617"/>
    </source>
</evidence>
<evidence type="ECO:0000256" key="5">
    <source>
        <dbReference type="ARBA" id="ARBA00022840"/>
    </source>
</evidence>
<evidence type="ECO:0000256" key="3">
    <source>
        <dbReference type="ARBA" id="ARBA00022801"/>
    </source>
</evidence>
<dbReference type="GO" id="GO:0005524">
    <property type="term" value="F:ATP binding"/>
    <property type="evidence" value="ECO:0007669"/>
    <property type="project" value="UniProtKB-UniRule"/>
</dbReference>
<evidence type="ECO:0000313" key="15">
    <source>
        <dbReference type="EMBL" id="TCL69999.1"/>
    </source>
</evidence>
<feature type="region of interest" description="Disordered" evidence="12">
    <location>
        <begin position="419"/>
        <end position="447"/>
    </location>
</feature>
<evidence type="ECO:0000256" key="12">
    <source>
        <dbReference type="SAM" id="MobiDB-lite"/>
    </source>
</evidence>
<evidence type="ECO:0000259" key="13">
    <source>
        <dbReference type="PROSITE" id="PS51198"/>
    </source>
</evidence>
<dbReference type="Pfam" id="PF00580">
    <property type="entry name" value="UvrD-helicase"/>
    <property type="match status" value="1"/>
</dbReference>
<evidence type="ECO:0000256" key="1">
    <source>
        <dbReference type="ARBA" id="ARBA00009922"/>
    </source>
</evidence>
<comment type="catalytic activity">
    <reaction evidence="8">
        <text>Couples ATP hydrolysis with the unwinding of duplex DNA by translocating in the 3'-5' direction.</text>
        <dbReference type="EC" id="5.6.2.4"/>
    </reaction>
</comment>
<dbReference type="PROSITE" id="PS51198">
    <property type="entry name" value="UVRD_HELICASE_ATP_BIND"/>
    <property type="match status" value="1"/>
</dbReference>
<keyword evidence="6" id="KW-0238">DNA-binding</keyword>
<keyword evidence="2 11" id="KW-0547">Nucleotide-binding</keyword>
<proteinExistence type="inferred from homology"/>
<keyword evidence="3 11" id="KW-0378">Hydrolase</keyword>
<dbReference type="CDD" id="cd18807">
    <property type="entry name" value="SF1_C_UvrD"/>
    <property type="match status" value="1"/>
</dbReference>
<dbReference type="PROSITE" id="PS51217">
    <property type="entry name" value="UVRD_HELICASE_CTER"/>
    <property type="match status" value="1"/>
</dbReference>
<evidence type="ECO:0000256" key="4">
    <source>
        <dbReference type="ARBA" id="ARBA00022806"/>
    </source>
</evidence>
<dbReference type="Proteomes" id="UP000295008">
    <property type="component" value="Unassembled WGS sequence"/>
</dbReference>
<dbReference type="CDD" id="cd19067">
    <property type="entry name" value="PfuEndoQ-like"/>
    <property type="match status" value="1"/>
</dbReference>
<dbReference type="EC" id="5.6.2.4" evidence="9"/>
<dbReference type="EMBL" id="SLUN01000011">
    <property type="protein sequence ID" value="TCL69999.1"/>
    <property type="molecule type" value="Genomic_DNA"/>
</dbReference>
<gene>
    <name evidence="15" type="ORF">EDC14_1011121</name>
</gene>
<dbReference type="CDD" id="cd17932">
    <property type="entry name" value="DEXQc_UvrD"/>
    <property type="match status" value="1"/>
</dbReference>
<reference evidence="15 16" key="1">
    <citation type="submission" date="2019-03" db="EMBL/GenBank/DDBJ databases">
        <title>Genomic Encyclopedia of Type Strains, Phase IV (KMG-IV): sequencing the most valuable type-strain genomes for metagenomic binning, comparative biology and taxonomic classification.</title>
        <authorList>
            <person name="Goeker M."/>
        </authorList>
    </citation>
    <scope>NUCLEOTIDE SEQUENCE [LARGE SCALE GENOMIC DNA]</scope>
    <source>
        <strain evidence="15 16">LX-B</strain>
    </source>
</reference>
<evidence type="ECO:0000313" key="16">
    <source>
        <dbReference type="Proteomes" id="UP000295008"/>
    </source>
</evidence>
<feature type="binding site" evidence="11">
    <location>
        <begin position="466"/>
        <end position="473"/>
    </location>
    <ligand>
        <name>ATP</name>
        <dbReference type="ChEBI" id="CHEBI:30616"/>
    </ligand>
</feature>
<dbReference type="GO" id="GO:0000725">
    <property type="term" value="P:recombinational repair"/>
    <property type="evidence" value="ECO:0007669"/>
    <property type="project" value="TreeGrafter"/>
</dbReference>
<dbReference type="GO" id="GO:0016887">
    <property type="term" value="F:ATP hydrolysis activity"/>
    <property type="evidence" value="ECO:0007669"/>
    <property type="project" value="RHEA"/>
</dbReference>
<protein>
    <recommendedName>
        <fullName evidence="9">DNA 3'-5' helicase</fullName>
        <ecNumber evidence="9">5.6.2.4</ecNumber>
    </recommendedName>
</protein>
<evidence type="ECO:0000256" key="11">
    <source>
        <dbReference type="PROSITE-ProRule" id="PRU00560"/>
    </source>
</evidence>
<dbReference type="Gene3D" id="1.10.10.160">
    <property type="match status" value="1"/>
</dbReference>
<comment type="catalytic activity">
    <reaction evidence="10">
        <text>ATP + H2O = ADP + phosphate + H(+)</text>
        <dbReference type="Rhea" id="RHEA:13065"/>
        <dbReference type="ChEBI" id="CHEBI:15377"/>
        <dbReference type="ChEBI" id="CHEBI:15378"/>
        <dbReference type="ChEBI" id="CHEBI:30616"/>
        <dbReference type="ChEBI" id="CHEBI:43474"/>
        <dbReference type="ChEBI" id="CHEBI:456216"/>
        <dbReference type="EC" id="5.6.2.4"/>
    </reaction>
</comment>
<name>A0A4R1RUB8_HYDET</name>
<dbReference type="Pfam" id="PF13361">
    <property type="entry name" value="UvrD_C"/>
    <property type="match status" value="1"/>
</dbReference>
<dbReference type="InterPro" id="IPR014017">
    <property type="entry name" value="DNA_helicase_UvrD-like_C"/>
</dbReference>
<dbReference type="GO" id="GO:0003677">
    <property type="term" value="F:DNA binding"/>
    <property type="evidence" value="ECO:0007669"/>
    <property type="project" value="UniProtKB-KW"/>
</dbReference>
<keyword evidence="7" id="KW-0413">Isomerase</keyword>
<dbReference type="SUPFAM" id="SSF89550">
    <property type="entry name" value="PHP domain-like"/>
    <property type="match status" value="1"/>
</dbReference>
<accession>A0A4R1RUB8</accession>
<keyword evidence="16" id="KW-1185">Reference proteome</keyword>
<evidence type="ECO:0000256" key="10">
    <source>
        <dbReference type="ARBA" id="ARBA00048988"/>
    </source>
</evidence>
<sequence length="1088" mass="124265">MATSKDCNPLNLYRWAGLKGVSLVGTGDFTHPGWRQELREQLIPAEPGFYQLKEAPAPEVPNQSEARFVVTGELSTIYKKNGRVRKVHHLIILPSLEDADRFSAALEDLGMNIRSDGRPILGIDSYDLFQLLLENAPEGMLVPAHIWTPHFSVFGSNSGFDDIYECYADLTQHIAALETGLSSDPAMNWRWSALDRFKLISNSDAHNPRNLAREANIFAADFSYQGLKNALYDESSKDFLGTLEFFPEEGKYHYDGHRNCEVCWKPEETIAYEGICPRCGRRVTVGVLNRITQMSDRPEGFRPSSTRPFQRLVPLKELIASALNVGPNSRKVEQVYFQALHQFGPELTVLREIELNDLAHTVGPLITEGIRRLRDGVVEIRPGYDGEYGVISVFREDDRQALLGQAALFEKRAVTQSRKALPISAPRPKKTHPNGAEPKNQLNPGQLSPEQAEIVHSRKKNMIIIAGPGTGKTKTLVERIAYLIKEEQIDPAQITGVTFTNKAAAEIRARLTKLFAKRSDINGVNLGTFHSLAWKILNEDPTSFRYKLIDQFEARDIVKEILHWNRISMTPREALLMISKIKNKYRWEKDCQLPELWRKIYEAFQEQLDLYQRVDFDDIILKTIELWETEPEWLKPFNTRFRHLLIDEFQDLNAMQYRLIQVWSRESDSFLAIGDPNQAIYGFRGASPEFFKNLQNDRPQLEQRMLSRNFRSIPAVITAANSLIESSYRQKIDESDLQNEAKLVWLETNTEKEAAKTVVAEIIRLLGGSTMLSAHDSGRGLRRTGEHVFGLGDIAILFRTGRQADALEQMLAGQGLPYRVVGQQSTFEAPAVTEFLDFLRLMLDPTDLFLLRKVLMQARWSFSGSEIAQILHQMTDKEGESRSQNWIEFMAKTRWETPLLEKIATLLDVSTYYEVIISEQDGPTLLQDWMERMGYQSAPEFEQLLRIIEERPKVAEFLEYLSFANDGDISRKSQRIIGTETITLSTLHASKGLEFPVVFIVGVEEGLLPYGEKTDPELLAEEQRLFYVGVTRAQQQLYFVNCKYRNHAGEFTPVEVSRFLRMIPEALLDKVKPTFKLRNEQLGLFQDS</sequence>
<evidence type="ECO:0000256" key="2">
    <source>
        <dbReference type="ARBA" id="ARBA00022741"/>
    </source>
</evidence>
<keyword evidence="5 11" id="KW-0067">ATP-binding</keyword>
<feature type="domain" description="UvrD-like helicase ATP-binding" evidence="13">
    <location>
        <begin position="445"/>
        <end position="713"/>
    </location>
</feature>
<dbReference type="PANTHER" id="PTHR11070:SF2">
    <property type="entry name" value="ATP-DEPENDENT DNA HELICASE SRS2"/>
    <property type="match status" value="1"/>
</dbReference>
<dbReference type="InterPro" id="IPR016195">
    <property type="entry name" value="Pol/histidinol_Pase-like"/>
</dbReference>
<dbReference type="InterPro" id="IPR000212">
    <property type="entry name" value="DNA_helicase_UvrD/REP"/>
</dbReference>
<evidence type="ECO:0000256" key="7">
    <source>
        <dbReference type="ARBA" id="ARBA00023235"/>
    </source>
</evidence>
<feature type="domain" description="UvrD-like helicase C-terminal" evidence="14">
    <location>
        <begin position="714"/>
        <end position="992"/>
    </location>
</feature>
<evidence type="ECO:0000256" key="9">
    <source>
        <dbReference type="ARBA" id="ARBA00034808"/>
    </source>
</evidence>
<dbReference type="SUPFAM" id="SSF52540">
    <property type="entry name" value="P-loop containing nucleoside triphosphate hydrolases"/>
    <property type="match status" value="1"/>
</dbReference>
<comment type="similarity">
    <text evidence="1">Belongs to the helicase family. UvrD subfamily.</text>
</comment>
<dbReference type="PANTHER" id="PTHR11070">
    <property type="entry name" value="UVRD / RECB / PCRA DNA HELICASE FAMILY MEMBER"/>
    <property type="match status" value="1"/>
</dbReference>
<evidence type="ECO:0000256" key="6">
    <source>
        <dbReference type="ARBA" id="ARBA00023125"/>
    </source>
</evidence>
<dbReference type="InterPro" id="IPR014016">
    <property type="entry name" value="UvrD-like_ATP-bd"/>
</dbReference>
<dbReference type="InterPro" id="IPR027417">
    <property type="entry name" value="P-loop_NTPase"/>
</dbReference>
<dbReference type="GO" id="GO:0043138">
    <property type="term" value="F:3'-5' DNA helicase activity"/>
    <property type="evidence" value="ECO:0007669"/>
    <property type="project" value="UniProtKB-EC"/>
</dbReference>